<dbReference type="InterPro" id="IPR014743">
    <property type="entry name" value="Cl-channel_core"/>
</dbReference>
<proteinExistence type="predicted"/>
<feature type="transmembrane region" description="Helical" evidence="10">
    <location>
        <begin position="221"/>
        <end position="240"/>
    </location>
</feature>
<evidence type="ECO:0000256" key="7">
    <source>
        <dbReference type="ARBA" id="ARBA00023173"/>
    </source>
</evidence>
<dbReference type="Pfam" id="PF00654">
    <property type="entry name" value="Voltage_CLC"/>
    <property type="match status" value="1"/>
</dbReference>
<evidence type="ECO:0000256" key="6">
    <source>
        <dbReference type="ARBA" id="ARBA00023136"/>
    </source>
</evidence>
<keyword evidence="8" id="KW-0868">Chloride</keyword>
<dbReference type="GO" id="GO:0005254">
    <property type="term" value="F:chloride channel activity"/>
    <property type="evidence" value="ECO:0007669"/>
    <property type="project" value="UniProtKB-KW"/>
</dbReference>
<feature type="transmembrane region" description="Helical" evidence="10">
    <location>
        <begin position="45"/>
        <end position="66"/>
    </location>
</feature>
<keyword evidence="4 10" id="KW-1133">Transmembrane helix</keyword>
<organism evidence="11 12">
    <name type="scientific">Alkaliphilus metalliredigens (strain QYMF)</name>
    <dbReference type="NCBI Taxonomy" id="293826"/>
    <lineage>
        <taxon>Bacteria</taxon>
        <taxon>Bacillati</taxon>
        <taxon>Bacillota</taxon>
        <taxon>Clostridia</taxon>
        <taxon>Peptostreptococcales</taxon>
        <taxon>Natronincolaceae</taxon>
        <taxon>Alkaliphilus</taxon>
    </lineage>
</organism>
<feature type="transmembrane region" description="Helical" evidence="10">
    <location>
        <begin position="12"/>
        <end position="33"/>
    </location>
</feature>
<feature type="transmembrane region" description="Helical" evidence="10">
    <location>
        <begin position="349"/>
        <end position="372"/>
    </location>
</feature>
<feature type="transmembrane region" description="Helical" evidence="10">
    <location>
        <begin position="180"/>
        <end position="201"/>
    </location>
</feature>
<dbReference type="CDD" id="cd00400">
    <property type="entry name" value="Voltage_gated_ClC"/>
    <property type="match status" value="1"/>
</dbReference>
<name>A6TWM3_ALKMQ</name>
<dbReference type="KEGG" id="amt:Amet_4519"/>
<comment type="subcellular location">
    <subcellularLocation>
        <location evidence="1">Membrane</location>
        <topology evidence="1">Multi-pass membrane protein</topology>
    </subcellularLocation>
</comment>
<dbReference type="AlphaFoldDB" id="A6TWM3"/>
<keyword evidence="2" id="KW-0813">Transport</keyword>
<keyword evidence="5" id="KW-0406">Ion transport</keyword>
<evidence type="ECO:0000256" key="4">
    <source>
        <dbReference type="ARBA" id="ARBA00022989"/>
    </source>
</evidence>
<dbReference type="InterPro" id="IPR050368">
    <property type="entry name" value="ClC-type_chloride_channel"/>
</dbReference>
<sequence>MPKSIKYVSTYMFKWLTIATLVGIGGGLSAVLLRMAIDYVTQLSTYVPIWLAPVIGGILVVLVYLWDTTASGFGTDRYMCAVNEEKGYLKFRSSISKLIASALTIGFQGSGGVEGPMLIIGGSAGSTLSRIPILNRFLDKDDYRILTICGAAGAIGAIFRSPLGGGIFVVELLYRSSLHYFELFPAILSSTMGFVVFSMLANGNPIFMIPDYLPNVFNVPTFILAGVLGGIMSLIFMAVFSKTKATFDQMSFKRFHPIAGGLLTGVILIYLPRVGGAGTSMIQEMIDSPQSYHLLLLLFVGKMLATSFTVGSGGSAGLVIPALFIGAIAGSISNNLLSVVDPGLSASLVISGMAASLASIANVPIAAAIMLVEMVGLRLGVPATLGSIMGYAIGHSRTIYGTTCSYQDDFEEAKKFRKSDRKLDGH</sequence>
<keyword evidence="7" id="KW-0869">Chloride channel</keyword>
<dbReference type="eggNOG" id="COG0038">
    <property type="taxonomic scope" value="Bacteria"/>
</dbReference>
<feature type="transmembrane region" description="Helical" evidence="10">
    <location>
        <begin position="318"/>
        <end position="337"/>
    </location>
</feature>
<dbReference type="STRING" id="293826.Amet_4519"/>
<evidence type="ECO:0000256" key="5">
    <source>
        <dbReference type="ARBA" id="ARBA00023065"/>
    </source>
</evidence>
<dbReference type="EMBL" id="CP000724">
    <property type="protein sequence ID" value="ABR50591.1"/>
    <property type="molecule type" value="Genomic_DNA"/>
</dbReference>
<dbReference type="PANTHER" id="PTHR43427">
    <property type="entry name" value="CHLORIDE CHANNEL PROTEIN CLC-E"/>
    <property type="match status" value="1"/>
</dbReference>
<accession>A6TWM3</accession>
<dbReference type="HOGENOM" id="CLU_015263_5_3_9"/>
<dbReference type="RefSeq" id="WP_012065482.1">
    <property type="nucleotide sequence ID" value="NC_009633.1"/>
</dbReference>
<evidence type="ECO:0000256" key="8">
    <source>
        <dbReference type="ARBA" id="ARBA00023214"/>
    </source>
</evidence>
<evidence type="ECO:0000313" key="11">
    <source>
        <dbReference type="EMBL" id="ABR50591.1"/>
    </source>
</evidence>
<dbReference type="GO" id="GO:0034707">
    <property type="term" value="C:chloride channel complex"/>
    <property type="evidence" value="ECO:0007669"/>
    <property type="project" value="UniProtKB-KW"/>
</dbReference>
<feature type="transmembrane region" description="Helical" evidence="10">
    <location>
        <begin position="291"/>
        <end position="311"/>
    </location>
</feature>
<dbReference type="OrthoDB" id="9767361at2"/>
<dbReference type="Gene3D" id="1.10.3080.10">
    <property type="entry name" value="Clc chloride channel"/>
    <property type="match status" value="1"/>
</dbReference>
<dbReference type="SUPFAM" id="SSF81340">
    <property type="entry name" value="Clc chloride channel"/>
    <property type="match status" value="1"/>
</dbReference>
<dbReference type="PRINTS" id="PR00762">
    <property type="entry name" value="CLCHANNEL"/>
</dbReference>
<evidence type="ECO:0000256" key="2">
    <source>
        <dbReference type="ARBA" id="ARBA00022448"/>
    </source>
</evidence>
<dbReference type="Proteomes" id="UP000001572">
    <property type="component" value="Chromosome"/>
</dbReference>
<keyword evidence="9" id="KW-0407">Ion channel</keyword>
<evidence type="ECO:0000313" key="12">
    <source>
        <dbReference type="Proteomes" id="UP000001572"/>
    </source>
</evidence>
<feature type="transmembrane region" description="Helical" evidence="10">
    <location>
        <begin position="145"/>
        <end position="173"/>
    </location>
</feature>
<protein>
    <submittedName>
        <fullName evidence="11">Chloride channel, core</fullName>
    </submittedName>
</protein>
<gene>
    <name evidence="11" type="ordered locus">Amet_4519</name>
</gene>
<evidence type="ECO:0000256" key="10">
    <source>
        <dbReference type="SAM" id="Phobius"/>
    </source>
</evidence>
<dbReference type="InterPro" id="IPR001807">
    <property type="entry name" value="ClC"/>
</dbReference>
<reference evidence="12" key="1">
    <citation type="journal article" date="2016" name="Genome Announc.">
        <title>Complete genome sequence of Alkaliphilus metalliredigens strain QYMF, an alkaliphilic and metal-reducing bacterium isolated from borax-contaminated leachate ponds.</title>
        <authorList>
            <person name="Hwang C."/>
            <person name="Copeland A."/>
            <person name="Lucas S."/>
            <person name="Lapidus A."/>
            <person name="Barry K."/>
            <person name="Detter J.C."/>
            <person name="Glavina Del Rio T."/>
            <person name="Hammon N."/>
            <person name="Israni S."/>
            <person name="Dalin E."/>
            <person name="Tice H."/>
            <person name="Pitluck S."/>
            <person name="Chertkov O."/>
            <person name="Brettin T."/>
            <person name="Bruce D."/>
            <person name="Han C."/>
            <person name="Schmutz J."/>
            <person name="Larimer F."/>
            <person name="Land M.L."/>
            <person name="Hauser L."/>
            <person name="Kyrpides N."/>
            <person name="Mikhailova N."/>
            <person name="Ye Q."/>
            <person name="Zhou J."/>
            <person name="Richardson P."/>
            <person name="Fields M.W."/>
        </authorList>
    </citation>
    <scope>NUCLEOTIDE SEQUENCE [LARGE SCALE GENOMIC DNA]</scope>
    <source>
        <strain evidence="12">QYMF</strain>
    </source>
</reference>
<dbReference type="PANTHER" id="PTHR43427:SF6">
    <property type="entry name" value="CHLORIDE CHANNEL PROTEIN CLC-E"/>
    <property type="match status" value="1"/>
</dbReference>
<evidence type="ECO:0000256" key="3">
    <source>
        <dbReference type="ARBA" id="ARBA00022692"/>
    </source>
</evidence>
<evidence type="ECO:0000256" key="1">
    <source>
        <dbReference type="ARBA" id="ARBA00004141"/>
    </source>
</evidence>
<feature type="transmembrane region" description="Helical" evidence="10">
    <location>
        <begin position="252"/>
        <end position="271"/>
    </location>
</feature>
<keyword evidence="3 10" id="KW-0812">Transmembrane</keyword>
<keyword evidence="12" id="KW-1185">Reference proteome</keyword>
<keyword evidence="6 10" id="KW-0472">Membrane</keyword>
<evidence type="ECO:0000256" key="9">
    <source>
        <dbReference type="ARBA" id="ARBA00023303"/>
    </source>
</evidence>